<accession>A0ABY3RUE8</accession>
<reference evidence="1 2" key="1">
    <citation type="submission" date="2023-01" db="EMBL/GenBank/DDBJ databases">
        <title>Characterization of estradiol degrading bacteria Microbacterium sp. MZT7 and reveal degrading genes through genome analysis.</title>
        <authorList>
            <person name="Hao P."/>
            <person name="Gao Y."/>
        </authorList>
    </citation>
    <scope>NUCLEOTIDE SEQUENCE [LARGE SCALE GENOMIC DNA]</scope>
    <source>
        <strain evidence="1 2">MZT7</strain>
    </source>
</reference>
<organism evidence="1 2">
    <name type="scientific">Microbacterium resistens</name>
    <dbReference type="NCBI Taxonomy" id="156977"/>
    <lineage>
        <taxon>Bacteria</taxon>
        <taxon>Bacillati</taxon>
        <taxon>Actinomycetota</taxon>
        <taxon>Actinomycetes</taxon>
        <taxon>Micrococcales</taxon>
        <taxon>Microbacteriaceae</taxon>
        <taxon>Microbacterium</taxon>
    </lineage>
</organism>
<dbReference type="RefSeq" id="WP_231820053.1">
    <property type="nucleotide sequence ID" value="NZ_CP082781.1"/>
</dbReference>
<keyword evidence="2" id="KW-1185">Reference proteome</keyword>
<evidence type="ECO:0000313" key="2">
    <source>
        <dbReference type="Proteomes" id="UP001199642"/>
    </source>
</evidence>
<proteinExistence type="predicted"/>
<gene>
    <name evidence="1" type="ORF">K8F61_17170</name>
</gene>
<dbReference type="Gene3D" id="3.40.50.300">
    <property type="entry name" value="P-loop containing nucleotide triphosphate hydrolases"/>
    <property type="match status" value="1"/>
</dbReference>
<evidence type="ECO:0000313" key="1">
    <source>
        <dbReference type="EMBL" id="UGS26336.1"/>
    </source>
</evidence>
<dbReference type="EMBL" id="CP082781">
    <property type="protein sequence ID" value="UGS26336.1"/>
    <property type="molecule type" value="Genomic_DNA"/>
</dbReference>
<protein>
    <submittedName>
        <fullName evidence="1">Uncharacterized protein</fullName>
    </submittedName>
</protein>
<name>A0ABY3RUE8_9MICO</name>
<sequence length="116" mass="12481">MNKIIAQALNERAAVHGHRVLVVSATSTHARHALDELEAAVIALAVRRITRANGRLRIGYLNGGSISVVSAGGRGGRGLAADTVFVEWEAERRYPHLMEDLLPCIQASPHGEVIRA</sequence>
<dbReference type="Proteomes" id="UP001199642">
    <property type="component" value="Chromosome"/>
</dbReference>
<dbReference type="InterPro" id="IPR027417">
    <property type="entry name" value="P-loop_NTPase"/>
</dbReference>